<dbReference type="AlphaFoldDB" id="A0A2G5SGI0"/>
<accession>A0A2G5SGI0</accession>
<protein>
    <submittedName>
        <fullName evidence="2">Uncharacterized protein</fullName>
    </submittedName>
</protein>
<feature type="signal peptide" evidence="1">
    <location>
        <begin position="1"/>
        <end position="30"/>
    </location>
</feature>
<comment type="caution">
    <text evidence="2">The sequence shown here is derived from an EMBL/GenBank/DDBJ whole genome shotgun (WGS) entry which is preliminary data.</text>
</comment>
<proteinExistence type="predicted"/>
<dbReference type="Proteomes" id="UP000230233">
    <property type="component" value="Unassembled WGS sequence"/>
</dbReference>
<organism evidence="2 3">
    <name type="scientific">Caenorhabditis nigoni</name>
    <dbReference type="NCBI Taxonomy" id="1611254"/>
    <lineage>
        <taxon>Eukaryota</taxon>
        <taxon>Metazoa</taxon>
        <taxon>Ecdysozoa</taxon>
        <taxon>Nematoda</taxon>
        <taxon>Chromadorea</taxon>
        <taxon>Rhabditida</taxon>
        <taxon>Rhabditina</taxon>
        <taxon>Rhabditomorpha</taxon>
        <taxon>Rhabditoidea</taxon>
        <taxon>Rhabditidae</taxon>
        <taxon>Peloderinae</taxon>
        <taxon>Caenorhabditis</taxon>
    </lineage>
</organism>
<dbReference type="EMBL" id="PDUG01000009">
    <property type="protein sequence ID" value="PIC13966.1"/>
    <property type="molecule type" value="Genomic_DNA"/>
</dbReference>
<keyword evidence="1" id="KW-0732">Signal</keyword>
<name>A0A2G5SGI0_9PELO</name>
<reference evidence="3" key="1">
    <citation type="submission" date="2017-10" db="EMBL/GenBank/DDBJ databases">
        <title>Rapid genome shrinkage in a self-fertile nematode reveals novel sperm competition proteins.</title>
        <authorList>
            <person name="Yin D."/>
            <person name="Schwarz E.M."/>
            <person name="Thomas C.G."/>
            <person name="Felde R.L."/>
            <person name="Korf I.F."/>
            <person name="Cutter A.D."/>
            <person name="Schartner C.M."/>
            <person name="Ralston E.J."/>
            <person name="Meyer B.J."/>
            <person name="Haag E.S."/>
        </authorList>
    </citation>
    <scope>NUCLEOTIDE SEQUENCE [LARGE SCALE GENOMIC DNA]</scope>
    <source>
        <strain evidence="3">JU1422</strain>
    </source>
</reference>
<sequence length="167" mass="19552">MRMTYTRPAVSVIILLTPFWLSTMMPDSEAADCRSLCTRKLLGSFTVPETRLGTSYDPEKNFFDFQNIKSQGRFQNLKKLPWIEQTSTCYLRNPLSGARKRSSKTLLQQRPNQRGAFQKKCAVQHPMILNWLPQKMFQKMFQLLVPQFLNMEKKSNFLKIYFSLVAK</sequence>
<feature type="chain" id="PRO_5013680487" evidence="1">
    <location>
        <begin position="31"/>
        <end position="167"/>
    </location>
</feature>
<evidence type="ECO:0000256" key="1">
    <source>
        <dbReference type="SAM" id="SignalP"/>
    </source>
</evidence>
<evidence type="ECO:0000313" key="2">
    <source>
        <dbReference type="EMBL" id="PIC13966.1"/>
    </source>
</evidence>
<evidence type="ECO:0000313" key="3">
    <source>
        <dbReference type="Proteomes" id="UP000230233"/>
    </source>
</evidence>
<gene>
    <name evidence="2" type="ORF">B9Z55_027307</name>
</gene>
<keyword evidence="3" id="KW-1185">Reference proteome</keyword>